<dbReference type="AlphaFoldDB" id="A0A926DD94"/>
<keyword evidence="2" id="KW-1185">Reference proteome</keyword>
<comment type="caution">
    <text evidence="1">The sequence shown here is derived from an EMBL/GenBank/DDBJ whole genome shotgun (WGS) entry which is preliminary data.</text>
</comment>
<evidence type="ECO:0000313" key="2">
    <source>
        <dbReference type="Proteomes" id="UP000651482"/>
    </source>
</evidence>
<name>A0A926DD94_9FIRM</name>
<sequence length="64" mass="7281">MNAVDVKCPICGTINKSLDLEETDGWMECESCGEVTQQMKYVKTRKVPCYQMDKVQVLVPLPQK</sequence>
<dbReference type="EMBL" id="JACRSN010000026">
    <property type="protein sequence ID" value="MBC8534885.1"/>
    <property type="molecule type" value="Genomic_DNA"/>
</dbReference>
<dbReference type="Proteomes" id="UP000651482">
    <property type="component" value="Unassembled WGS sequence"/>
</dbReference>
<accession>A0A926DD94</accession>
<reference evidence="1" key="1">
    <citation type="submission" date="2020-08" db="EMBL/GenBank/DDBJ databases">
        <title>Genome public.</title>
        <authorList>
            <person name="Liu C."/>
            <person name="Sun Q."/>
        </authorList>
    </citation>
    <scope>NUCLEOTIDE SEQUENCE</scope>
    <source>
        <strain evidence="1">NSJ-40</strain>
    </source>
</reference>
<dbReference type="GO" id="GO:0003743">
    <property type="term" value="F:translation initiation factor activity"/>
    <property type="evidence" value="ECO:0007669"/>
    <property type="project" value="UniProtKB-KW"/>
</dbReference>
<dbReference type="RefSeq" id="WP_249320522.1">
    <property type="nucleotide sequence ID" value="NZ_JACRSN010000026.1"/>
</dbReference>
<evidence type="ECO:0000313" key="1">
    <source>
        <dbReference type="EMBL" id="MBC8534885.1"/>
    </source>
</evidence>
<proteinExistence type="predicted"/>
<organism evidence="1 2">
    <name type="scientific">Yeguia hominis</name>
    <dbReference type="NCBI Taxonomy" id="2763662"/>
    <lineage>
        <taxon>Bacteria</taxon>
        <taxon>Bacillati</taxon>
        <taxon>Bacillota</taxon>
        <taxon>Clostridia</taxon>
        <taxon>Eubacteriales</taxon>
        <taxon>Yeguiaceae</taxon>
        <taxon>Yeguia</taxon>
    </lineage>
</organism>
<protein>
    <submittedName>
        <fullName evidence="1">Translation initiation factor 2</fullName>
    </submittedName>
</protein>
<keyword evidence="1" id="KW-0396">Initiation factor</keyword>
<gene>
    <name evidence="1" type="ORF">IAG03_13045</name>
</gene>
<keyword evidence="1" id="KW-0648">Protein biosynthesis</keyword>